<dbReference type="GO" id="GO:0032259">
    <property type="term" value="P:methylation"/>
    <property type="evidence" value="ECO:0007669"/>
    <property type="project" value="UniProtKB-KW"/>
</dbReference>
<evidence type="ECO:0000256" key="4">
    <source>
        <dbReference type="ARBA" id="ARBA00022679"/>
    </source>
</evidence>
<evidence type="ECO:0000256" key="2">
    <source>
        <dbReference type="ARBA" id="ARBA00022490"/>
    </source>
</evidence>
<evidence type="ECO:0000313" key="11">
    <source>
        <dbReference type="Proteomes" id="UP000288758"/>
    </source>
</evidence>
<comment type="similarity">
    <text evidence="6">Belongs to the methyltransferase superfamily. RlmI family.</text>
</comment>
<evidence type="ECO:0000256" key="6">
    <source>
        <dbReference type="ARBA" id="ARBA00038091"/>
    </source>
</evidence>
<dbReference type="GO" id="GO:0003723">
    <property type="term" value="F:RNA binding"/>
    <property type="evidence" value="ECO:0007669"/>
    <property type="project" value="InterPro"/>
</dbReference>
<dbReference type="Gene3D" id="3.40.50.150">
    <property type="entry name" value="Vaccinia Virus protein VP39"/>
    <property type="match status" value="1"/>
</dbReference>
<dbReference type="SUPFAM" id="SSF53335">
    <property type="entry name" value="S-adenosyl-L-methionine-dependent methyltransferases"/>
    <property type="match status" value="1"/>
</dbReference>
<dbReference type="InterPro" id="IPR036974">
    <property type="entry name" value="PUA_sf"/>
</dbReference>
<keyword evidence="5" id="KW-0949">S-adenosyl-L-methionine</keyword>
<evidence type="ECO:0000256" key="3">
    <source>
        <dbReference type="ARBA" id="ARBA00022603"/>
    </source>
</evidence>
<feature type="region of interest" description="Disordered" evidence="7">
    <location>
        <begin position="1"/>
        <end position="53"/>
    </location>
</feature>
<comment type="subcellular location">
    <subcellularLocation>
        <location evidence="1">Cytoplasm</location>
    </subcellularLocation>
</comment>
<proteinExistence type="inferred from homology"/>
<dbReference type="Pfam" id="PF17785">
    <property type="entry name" value="PUA_3"/>
    <property type="match status" value="1"/>
</dbReference>
<dbReference type="Gene3D" id="2.30.130.10">
    <property type="entry name" value="PUA domain"/>
    <property type="match status" value="1"/>
</dbReference>
<sequence>MKPSSPPRSGRPGSPPPGRGGKPGQRPEKHGQRPEKLRPDRTSPELGPDGTPQVMLLRRGSDRWLAGPPWIYRADLNGDPGLQGGEVVRVVDGRGWFMGKAFYSKQSKISLRWLTNDDVAVDADFFRQRLQSAEALRKLALPGETTYRLVHGEADGLPGLVVDRYGDYLSVQFLVPAMEQRKALIADLLEELLHPKGIVNRSDVSVRHLEGLTPEKGLLRGTLPPGPVSFDEGLVRMRADLLEGQKTGAFLDQRENHVMAAQYAFGEALDCFSYVGGFALQLATRAKHVTAVEISESASAQLRDNAQSNKLANLEVVTANAFDFLRDAVDEGKRYDTIVIDPPSFAKNKDAIPAAVRGYKELNLRAFQLLRPGGILVTASCTYHVDEQAFEEMLASAAADAKRRVQIIERRGAGRDHPVLLNLRETRYLKCFVLRML</sequence>
<dbReference type="AlphaFoldDB" id="A0A410RZB3"/>
<evidence type="ECO:0000256" key="5">
    <source>
        <dbReference type="ARBA" id="ARBA00022691"/>
    </source>
</evidence>
<protein>
    <submittedName>
        <fullName evidence="10">Ribosomal RNA large subunit methyltransferase I</fullName>
    </submittedName>
</protein>
<evidence type="ECO:0000313" key="10">
    <source>
        <dbReference type="EMBL" id="QAT87309.1"/>
    </source>
</evidence>
<dbReference type="CDD" id="cd02440">
    <property type="entry name" value="AdoMet_MTases"/>
    <property type="match status" value="1"/>
</dbReference>
<keyword evidence="4 10" id="KW-0808">Transferase</keyword>
<dbReference type="SUPFAM" id="SSF88697">
    <property type="entry name" value="PUA domain-like"/>
    <property type="match status" value="1"/>
</dbReference>
<evidence type="ECO:0000256" key="7">
    <source>
        <dbReference type="SAM" id="MobiDB-lite"/>
    </source>
</evidence>
<dbReference type="InterPro" id="IPR041532">
    <property type="entry name" value="RlmI-like_PUA"/>
</dbReference>
<dbReference type="RefSeq" id="WP_205694650.1">
    <property type="nucleotide sequence ID" value="NZ_CP034669.1"/>
</dbReference>
<organism evidence="10 11">
    <name type="scientific">Corallococcus coralloides</name>
    <name type="common">Myxococcus coralloides</name>
    <dbReference type="NCBI Taxonomy" id="184914"/>
    <lineage>
        <taxon>Bacteria</taxon>
        <taxon>Pseudomonadati</taxon>
        <taxon>Myxococcota</taxon>
        <taxon>Myxococcia</taxon>
        <taxon>Myxococcales</taxon>
        <taxon>Cystobacterineae</taxon>
        <taxon>Myxococcaceae</taxon>
        <taxon>Corallococcus</taxon>
    </lineage>
</organism>
<dbReference type="CDD" id="cd11572">
    <property type="entry name" value="RlmI_M_like"/>
    <property type="match status" value="1"/>
</dbReference>
<dbReference type="GO" id="GO:0005737">
    <property type="term" value="C:cytoplasm"/>
    <property type="evidence" value="ECO:0007669"/>
    <property type="project" value="UniProtKB-SubCell"/>
</dbReference>
<feature type="domain" description="RlmI-like PUA" evidence="9">
    <location>
        <begin position="54"/>
        <end position="115"/>
    </location>
</feature>
<evidence type="ECO:0000259" key="9">
    <source>
        <dbReference type="Pfam" id="PF17785"/>
    </source>
</evidence>
<dbReference type="InterPro" id="IPR015947">
    <property type="entry name" value="PUA-like_sf"/>
</dbReference>
<evidence type="ECO:0000259" key="8">
    <source>
        <dbReference type="Pfam" id="PF10672"/>
    </source>
</evidence>
<dbReference type="PANTHER" id="PTHR42873:SF1">
    <property type="entry name" value="S-ADENOSYLMETHIONINE-DEPENDENT METHYLTRANSFERASE DOMAIN-CONTAINING PROTEIN"/>
    <property type="match status" value="1"/>
</dbReference>
<dbReference type="Proteomes" id="UP000288758">
    <property type="component" value="Chromosome"/>
</dbReference>
<dbReference type="Pfam" id="PF10672">
    <property type="entry name" value="Methyltrans_SAM"/>
    <property type="match status" value="1"/>
</dbReference>
<dbReference type="GO" id="GO:0008168">
    <property type="term" value="F:methyltransferase activity"/>
    <property type="evidence" value="ECO:0007669"/>
    <property type="project" value="UniProtKB-KW"/>
</dbReference>
<dbReference type="InterPro" id="IPR029063">
    <property type="entry name" value="SAM-dependent_MTases_sf"/>
</dbReference>
<keyword evidence="3 10" id="KW-0489">Methyltransferase</keyword>
<dbReference type="CDD" id="cd21153">
    <property type="entry name" value="PUA_RlmI"/>
    <property type="match status" value="1"/>
</dbReference>
<accession>A0A410RZB3</accession>
<dbReference type="EMBL" id="CP034669">
    <property type="protein sequence ID" value="QAT87309.1"/>
    <property type="molecule type" value="Genomic_DNA"/>
</dbReference>
<feature type="domain" description="S-adenosylmethionine-dependent methyltransferase" evidence="8">
    <location>
        <begin position="234"/>
        <end position="381"/>
    </location>
</feature>
<dbReference type="Gene3D" id="3.30.750.80">
    <property type="entry name" value="RNA methyltransferase domain (HRMD) like"/>
    <property type="match status" value="1"/>
</dbReference>
<dbReference type="PANTHER" id="PTHR42873">
    <property type="entry name" value="RIBOSOMAL RNA LARGE SUBUNIT METHYLTRANSFERASE"/>
    <property type="match status" value="1"/>
</dbReference>
<gene>
    <name evidence="10" type="primary">rlmI_2</name>
    <name evidence="10" type="ORF">EJ065_5778</name>
</gene>
<reference evidence="10 11" key="1">
    <citation type="submission" date="2018-12" db="EMBL/GenBank/DDBJ databases">
        <title>Complete Genome Sequence of the Corallopyronin A producing Myxobacterium Corallococcus coralloides B035.</title>
        <authorList>
            <person name="Bouhired S.M."/>
            <person name="Rupp O."/>
            <person name="Blom J."/>
            <person name="Schaeberle T.F."/>
            <person name="Kehraus S."/>
            <person name="Schiefer A."/>
            <person name="Pfarr K."/>
            <person name="Goesmann A."/>
            <person name="Hoerauf A."/>
            <person name="Koenig G.M."/>
        </authorList>
    </citation>
    <scope>NUCLEOTIDE SEQUENCE [LARGE SCALE GENOMIC DNA]</scope>
    <source>
        <strain evidence="10 11">B035</strain>
    </source>
</reference>
<feature type="compositionally biased region" description="Basic and acidic residues" evidence="7">
    <location>
        <begin position="25"/>
        <end position="43"/>
    </location>
</feature>
<name>A0A410RZB3_CORCK</name>
<keyword evidence="2" id="KW-0963">Cytoplasm</keyword>
<dbReference type="InterPro" id="IPR019614">
    <property type="entry name" value="SAM-dep_methyl-trfase"/>
</dbReference>
<evidence type="ECO:0000256" key="1">
    <source>
        <dbReference type="ARBA" id="ARBA00004496"/>
    </source>
</evidence>